<evidence type="ECO:0008006" key="4">
    <source>
        <dbReference type="Google" id="ProtNLM"/>
    </source>
</evidence>
<evidence type="ECO:0000256" key="1">
    <source>
        <dbReference type="SAM" id="SignalP"/>
    </source>
</evidence>
<sequence>MTPRLAVLASLLFVLSACSSEQAKVSNFQPEPGEHRRYQLVSSTEVTRLDAGGEDYSERIQKTELRSYQVTDSGSNRVNLAVQPDYLHTQADSGYSFGSVIGAMNDQDAALLEALADGSMLQVSLDDGHLTSPLSSSYTDARRSLTGSLDRLQEVLTQPGLVSGMQFKPGATRDVEDDTNSGLDGFTLRVTALYDNHVLFTIESDTDDSTQLYGRMLVERETGWLDRAGVVIKRELTADGDKHEVRSVMSLTAADWPYAELLQYNNQEGMDIDYTRLPGNLEHLIDATTQQIFPNSTGTVEVNGDRITLEYEHLLNEAEEAGQFNFTEIEAFNAQGDALELKFQALRPFSYKRTDGPLISYAEAFPLGWDGIQSGLAQVDRIEATMQWFPQRLQLMPIDVPTQGTTEITHGDARARLQATDNAGEFDLYLYPTPHQLFGVQVYGAESGVLHSLAIDDGADWLSDNERSKLNVIQYGEYPVRIRLSFRDQVPQQLKLVAFTIAQEPEAEQRLQFRLK</sequence>
<protein>
    <recommendedName>
        <fullName evidence="4">DUF4785 domain-containing protein</fullName>
    </recommendedName>
</protein>
<dbReference type="EMBL" id="PIPN01000005">
    <property type="protein sequence ID" value="RUO29013.1"/>
    <property type="molecule type" value="Genomic_DNA"/>
</dbReference>
<comment type="caution">
    <text evidence="2">The sequence shown here is derived from an EMBL/GenBank/DDBJ whole genome shotgun (WGS) entry which is preliminary data.</text>
</comment>
<dbReference type="RefSeq" id="WP_126789951.1">
    <property type="nucleotide sequence ID" value="NZ_PIPN01000005.1"/>
</dbReference>
<gene>
    <name evidence="2" type="ORF">CWE12_12065</name>
</gene>
<evidence type="ECO:0000313" key="3">
    <source>
        <dbReference type="Proteomes" id="UP000287410"/>
    </source>
</evidence>
<feature type="chain" id="PRO_5045738302" description="DUF4785 domain-containing protein" evidence="1">
    <location>
        <begin position="24"/>
        <end position="516"/>
    </location>
</feature>
<name>A0ABY0BX86_9GAMM</name>
<feature type="signal peptide" evidence="1">
    <location>
        <begin position="1"/>
        <end position="23"/>
    </location>
</feature>
<accession>A0ABY0BX86</accession>
<proteinExistence type="predicted"/>
<dbReference type="PROSITE" id="PS51257">
    <property type="entry name" value="PROKAR_LIPOPROTEIN"/>
    <property type="match status" value="1"/>
</dbReference>
<reference evidence="2 3" key="1">
    <citation type="journal article" date="2018" name="Front. Microbiol.">
        <title>Genome-Based Analysis Reveals the Taxonomy and Diversity of the Family Idiomarinaceae.</title>
        <authorList>
            <person name="Liu Y."/>
            <person name="Lai Q."/>
            <person name="Shao Z."/>
        </authorList>
    </citation>
    <scope>NUCLEOTIDE SEQUENCE [LARGE SCALE GENOMIC DNA]</scope>
    <source>
        <strain evidence="2 3">GBSy1</strain>
    </source>
</reference>
<organism evidence="2 3">
    <name type="scientific">Aliidiomarina sedimenti</name>
    <dbReference type="NCBI Taxonomy" id="1933879"/>
    <lineage>
        <taxon>Bacteria</taxon>
        <taxon>Pseudomonadati</taxon>
        <taxon>Pseudomonadota</taxon>
        <taxon>Gammaproteobacteria</taxon>
        <taxon>Alteromonadales</taxon>
        <taxon>Idiomarinaceae</taxon>
        <taxon>Aliidiomarina</taxon>
    </lineage>
</organism>
<evidence type="ECO:0000313" key="2">
    <source>
        <dbReference type="EMBL" id="RUO29013.1"/>
    </source>
</evidence>
<keyword evidence="3" id="KW-1185">Reference proteome</keyword>
<dbReference type="Proteomes" id="UP000287410">
    <property type="component" value="Unassembled WGS sequence"/>
</dbReference>
<keyword evidence="1" id="KW-0732">Signal</keyword>